<accession>A0A6J6A191</accession>
<proteinExistence type="predicted"/>
<evidence type="ECO:0000313" key="1">
    <source>
        <dbReference type="EMBL" id="CAB4347412.1"/>
    </source>
</evidence>
<dbReference type="Pfam" id="PF02643">
    <property type="entry name" value="DUF192"/>
    <property type="match status" value="1"/>
</dbReference>
<reference evidence="1" key="1">
    <citation type="submission" date="2020-05" db="EMBL/GenBank/DDBJ databases">
        <authorList>
            <person name="Chiriac C."/>
            <person name="Salcher M."/>
            <person name="Ghai R."/>
            <person name="Kavagutti S V."/>
        </authorList>
    </citation>
    <scope>NUCLEOTIDE SEQUENCE</scope>
</reference>
<dbReference type="InterPro" id="IPR003795">
    <property type="entry name" value="DUF192"/>
</dbReference>
<sequence>MIVEQARGVWARTRGLSWRDRSTVGYALHLPRCRSVHTFGMRFALDLIWLDASGKVVGVDREVRPLRIRSCRRAASVIEVVAGEGHGLLESGYTAPR</sequence>
<gene>
    <name evidence="1" type="ORF">UFOPK3547_01674</name>
</gene>
<dbReference type="AlphaFoldDB" id="A0A6J6A191"/>
<name>A0A6J6A191_9ZZZZ</name>
<organism evidence="1">
    <name type="scientific">freshwater metagenome</name>
    <dbReference type="NCBI Taxonomy" id="449393"/>
    <lineage>
        <taxon>unclassified sequences</taxon>
        <taxon>metagenomes</taxon>
        <taxon>ecological metagenomes</taxon>
    </lineage>
</organism>
<protein>
    <submittedName>
        <fullName evidence="1">Unannotated protein</fullName>
    </submittedName>
</protein>
<dbReference type="Gene3D" id="2.60.120.1140">
    <property type="entry name" value="Protein of unknown function DUF192"/>
    <property type="match status" value="1"/>
</dbReference>
<dbReference type="InterPro" id="IPR038695">
    <property type="entry name" value="Saro_0823-like_sf"/>
</dbReference>
<dbReference type="EMBL" id="CAESAN010000203">
    <property type="protein sequence ID" value="CAB4347412.1"/>
    <property type="molecule type" value="Genomic_DNA"/>
</dbReference>